<dbReference type="EMBL" id="BMFA01000006">
    <property type="protein sequence ID" value="GGB49382.1"/>
    <property type="molecule type" value="Genomic_DNA"/>
</dbReference>
<protein>
    <submittedName>
        <fullName evidence="2">Rrf2 family transcriptional regulator</fullName>
    </submittedName>
</protein>
<comment type="caution">
    <text evidence="2">The sequence shown here is derived from an EMBL/GenBank/DDBJ whole genome shotgun (WGS) entry which is preliminary data.</text>
</comment>
<dbReference type="PROSITE" id="PS51197">
    <property type="entry name" value="HTH_RRF2_2"/>
    <property type="match status" value="1"/>
</dbReference>
<proteinExistence type="predicted"/>
<dbReference type="AlphaFoldDB" id="A0A916TJR5"/>
<name>A0A916TJR5_9HYPH</name>
<keyword evidence="3" id="KW-1185">Reference proteome</keyword>
<dbReference type="GO" id="GO:0003677">
    <property type="term" value="F:DNA binding"/>
    <property type="evidence" value="ECO:0007669"/>
    <property type="project" value="UniProtKB-KW"/>
</dbReference>
<reference evidence="2" key="2">
    <citation type="submission" date="2020-09" db="EMBL/GenBank/DDBJ databases">
        <authorList>
            <person name="Sun Q."/>
            <person name="Zhou Y."/>
        </authorList>
    </citation>
    <scope>NUCLEOTIDE SEQUENCE</scope>
    <source>
        <strain evidence="2">CGMCC 1.12426</strain>
    </source>
</reference>
<dbReference type="Pfam" id="PF02082">
    <property type="entry name" value="Rrf2"/>
    <property type="match status" value="1"/>
</dbReference>
<dbReference type="GO" id="GO:0003700">
    <property type="term" value="F:DNA-binding transcription factor activity"/>
    <property type="evidence" value="ECO:0007669"/>
    <property type="project" value="TreeGrafter"/>
</dbReference>
<dbReference type="PANTHER" id="PTHR33221:SF4">
    <property type="entry name" value="HTH-TYPE TRANSCRIPTIONAL REPRESSOR NSRR"/>
    <property type="match status" value="1"/>
</dbReference>
<dbReference type="GO" id="GO:0005829">
    <property type="term" value="C:cytosol"/>
    <property type="evidence" value="ECO:0007669"/>
    <property type="project" value="TreeGrafter"/>
</dbReference>
<dbReference type="NCBIfam" id="TIGR00738">
    <property type="entry name" value="rrf2_super"/>
    <property type="match status" value="1"/>
</dbReference>
<dbReference type="Proteomes" id="UP000605148">
    <property type="component" value="Unassembled WGS sequence"/>
</dbReference>
<evidence type="ECO:0000256" key="1">
    <source>
        <dbReference type="ARBA" id="ARBA00023125"/>
    </source>
</evidence>
<dbReference type="PROSITE" id="PS01332">
    <property type="entry name" value="HTH_RRF2_1"/>
    <property type="match status" value="1"/>
</dbReference>
<dbReference type="SUPFAM" id="SSF46785">
    <property type="entry name" value="Winged helix' DNA-binding domain"/>
    <property type="match status" value="1"/>
</dbReference>
<dbReference type="InterPro" id="IPR036388">
    <property type="entry name" value="WH-like_DNA-bd_sf"/>
</dbReference>
<dbReference type="RefSeq" id="WP_150496323.1">
    <property type="nucleotide sequence ID" value="NZ_BMFA01000006.1"/>
</dbReference>
<dbReference type="InterPro" id="IPR000944">
    <property type="entry name" value="Tscrpt_reg_Rrf2"/>
</dbReference>
<sequence>MRLTTRTNLAMRILMFCGVHPDRIATKGEIARACHARESHIAQVVNMLAQRGYLTTTRGRGGGIMLASPPAAINVGEIIRTIEPTSEFAECFKSEGNTCPLTPACRLKSALSVALGAFYGALEGLTLEDLVGGNTGLADLLSLTPPAGAAA</sequence>
<dbReference type="InterPro" id="IPR030489">
    <property type="entry name" value="TR_Rrf2-type_CS"/>
</dbReference>
<reference evidence="2" key="1">
    <citation type="journal article" date="2014" name="Int. J. Syst. Evol. Microbiol.">
        <title>Complete genome sequence of Corynebacterium casei LMG S-19264T (=DSM 44701T), isolated from a smear-ripened cheese.</title>
        <authorList>
            <consortium name="US DOE Joint Genome Institute (JGI-PGF)"/>
            <person name="Walter F."/>
            <person name="Albersmeier A."/>
            <person name="Kalinowski J."/>
            <person name="Ruckert C."/>
        </authorList>
    </citation>
    <scope>NUCLEOTIDE SEQUENCE</scope>
    <source>
        <strain evidence="2">CGMCC 1.12426</strain>
    </source>
</reference>
<dbReference type="PANTHER" id="PTHR33221">
    <property type="entry name" value="WINGED HELIX-TURN-HELIX TRANSCRIPTIONAL REGULATOR, RRF2 FAMILY"/>
    <property type="match status" value="1"/>
</dbReference>
<keyword evidence="1" id="KW-0238">DNA-binding</keyword>
<dbReference type="OrthoDB" id="9795923at2"/>
<gene>
    <name evidence="2" type="ORF">GCM10011316_21910</name>
</gene>
<evidence type="ECO:0000313" key="2">
    <source>
        <dbReference type="EMBL" id="GGB49382.1"/>
    </source>
</evidence>
<organism evidence="2 3">
    <name type="scientific">Roseibium aquae</name>
    <dbReference type="NCBI Taxonomy" id="1323746"/>
    <lineage>
        <taxon>Bacteria</taxon>
        <taxon>Pseudomonadati</taxon>
        <taxon>Pseudomonadota</taxon>
        <taxon>Alphaproteobacteria</taxon>
        <taxon>Hyphomicrobiales</taxon>
        <taxon>Stappiaceae</taxon>
        <taxon>Roseibium</taxon>
    </lineage>
</organism>
<dbReference type="Gene3D" id="1.10.10.10">
    <property type="entry name" value="Winged helix-like DNA-binding domain superfamily/Winged helix DNA-binding domain"/>
    <property type="match status" value="1"/>
</dbReference>
<evidence type="ECO:0000313" key="3">
    <source>
        <dbReference type="Proteomes" id="UP000605148"/>
    </source>
</evidence>
<dbReference type="InterPro" id="IPR036390">
    <property type="entry name" value="WH_DNA-bd_sf"/>
</dbReference>
<accession>A0A916TJR5</accession>